<feature type="region of interest" description="Disordered" evidence="1">
    <location>
        <begin position="1"/>
        <end position="93"/>
    </location>
</feature>
<feature type="non-terminal residue" evidence="2">
    <location>
        <position position="93"/>
    </location>
</feature>
<comment type="caution">
    <text evidence="2">The sequence shown here is derived from an EMBL/GenBank/DDBJ whole genome shotgun (WGS) entry which is preliminary data.</text>
</comment>
<organism evidence="2 3">
    <name type="scientific">Thalassiosira oceanica</name>
    <name type="common">Marine diatom</name>
    <dbReference type="NCBI Taxonomy" id="159749"/>
    <lineage>
        <taxon>Eukaryota</taxon>
        <taxon>Sar</taxon>
        <taxon>Stramenopiles</taxon>
        <taxon>Ochrophyta</taxon>
        <taxon>Bacillariophyta</taxon>
        <taxon>Coscinodiscophyceae</taxon>
        <taxon>Thalassiosirophycidae</taxon>
        <taxon>Thalassiosirales</taxon>
        <taxon>Thalassiosiraceae</taxon>
        <taxon>Thalassiosira</taxon>
    </lineage>
</organism>
<dbReference type="AlphaFoldDB" id="K0RJN2"/>
<protein>
    <submittedName>
        <fullName evidence="2">Uncharacterized protein</fullName>
    </submittedName>
</protein>
<sequence length="93" mass="8939">MGFFRRNRNPQSGANSFSTGSSGQESAESDNLPTVNLTGDAGGGGGGHGHGGGGAAGRARRGTPATTRADWPSSASTAGAGSSTARRPGAPPA</sequence>
<feature type="compositionally biased region" description="Gly residues" evidence="1">
    <location>
        <begin position="40"/>
        <end position="56"/>
    </location>
</feature>
<evidence type="ECO:0000256" key="1">
    <source>
        <dbReference type="SAM" id="MobiDB-lite"/>
    </source>
</evidence>
<keyword evidence="3" id="KW-1185">Reference proteome</keyword>
<evidence type="ECO:0000313" key="2">
    <source>
        <dbReference type="EMBL" id="EJK53430.1"/>
    </source>
</evidence>
<dbReference type="EMBL" id="AGNL01037790">
    <property type="protein sequence ID" value="EJK53430.1"/>
    <property type="molecule type" value="Genomic_DNA"/>
</dbReference>
<proteinExistence type="predicted"/>
<gene>
    <name evidence="2" type="ORF">THAOC_27141</name>
</gene>
<feature type="compositionally biased region" description="Low complexity" evidence="1">
    <location>
        <begin position="62"/>
        <end position="85"/>
    </location>
</feature>
<evidence type="ECO:0000313" key="3">
    <source>
        <dbReference type="Proteomes" id="UP000266841"/>
    </source>
</evidence>
<dbReference type="Proteomes" id="UP000266841">
    <property type="component" value="Unassembled WGS sequence"/>
</dbReference>
<name>K0RJN2_THAOC</name>
<reference evidence="2 3" key="1">
    <citation type="journal article" date="2012" name="Genome Biol.">
        <title>Genome and low-iron response of an oceanic diatom adapted to chronic iron limitation.</title>
        <authorList>
            <person name="Lommer M."/>
            <person name="Specht M."/>
            <person name="Roy A.S."/>
            <person name="Kraemer L."/>
            <person name="Andreson R."/>
            <person name="Gutowska M.A."/>
            <person name="Wolf J."/>
            <person name="Bergner S.V."/>
            <person name="Schilhabel M.B."/>
            <person name="Klostermeier U.C."/>
            <person name="Beiko R.G."/>
            <person name="Rosenstiel P."/>
            <person name="Hippler M."/>
            <person name="Laroche J."/>
        </authorList>
    </citation>
    <scope>NUCLEOTIDE SEQUENCE [LARGE SCALE GENOMIC DNA]</scope>
    <source>
        <strain evidence="2 3">CCMP1005</strain>
    </source>
</reference>
<feature type="compositionally biased region" description="Polar residues" evidence="1">
    <location>
        <begin position="9"/>
        <end position="37"/>
    </location>
</feature>
<accession>K0RJN2</accession>